<protein>
    <submittedName>
        <fullName evidence="1">Uncharacterized protein</fullName>
    </submittedName>
</protein>
<accession>A0A8B6DAI7</accession>
<name>A0A8B6DAI7_MYTGA</name>
<proteinExistence type="predicted"/>
<dbReference type="Proteomes" id="UP000596742">
    <property type="component" value="Unassembled WGS sequence"/>
</dbReference>
<comment type="caution">
    <text evidence="1">The sequence shown here is derived from an EMBL/GenBank/DDBJ whole genome shotgun (WGS) entry which is preliminary data.</text>
</comment>
<evidence type="ECO:0000313" key="2">
    <source>
        <dbReference type="Proteomes" id="UP000596742"/>
    </source>
</evidence>
<dbReference type="EMBL" id="UYJE01003112">
    <property type="protein sequence ID" value="VDI16624.1"/>
    <property type="molecule type" value="Genomic_DNA"/>
</dbReference>
<reference evidence="1" key="1">
    <citation type="submission" date="2018-11" db="EMBL/GenBank/DDBJ databases">
        <authorList>
            <person name="Alioto T."/>
            <person name="Alioto T."/>
        </authorList>
    </citation>
    <scope>NUCLEOTIDE SEQUENCE</scope>
</reference>
<organism evidence="1 2">
    <name type="scientific">Mytilus galloprovincialis</name>
    <name type="common">Mediterranean mussel</name>
    <dbReference type="NCBI Taxonomy" id="29158"/>
    <lineage>
        <taxon>Eukaryota</taxon>
        <taxon>Metazoa</taxon>
        <taxon>Spiralia</taxon>
        <taxon>Lophotrochozoa</taxon>
        <taxon>Mollusca</taxon>
        <taxon>Bivalvia</taxon>
        <taxon>Autobranchia</taxon>
        <taxon>Pteriomorphia</taxon>
        <taxon>Mytilida</taxon>
        <taxon>Mytiloidea</taxon>
        <taxon>Mytilidae</taxon>
        <taxon>Mytilinae</taxon>
        <taxon>Mytilus</taxon>
    </lineage>
</organism>
<dbReference type="AlphaFoldDB" id="A0A8B6DAI7"/>
<keyword evidence="2" id="KW-1185">Reference proteome</keyword>
<gene>
    <name evidence="1" type="ORF">MGAL_10B046168</name>
</gene>
<sequence>MERKWQWQTRRIVPESVGCGTKSMLGSMPERGVGGQNLSGYNTGHKRVEVGSGVKWQGEAVTKPSVVKYTNSEGRRLGTWNSRELVDGLPDSSQVRTMGGSVQLGRNCVNEAGTVTSSNQGGTTIGISVYGHVRVLDSAPAVKPSALAQ</sequence>
<evidence type="ECO:0000313" key="1">
    <source>
        <dbReference type="EMBL" id="VDI16624.1"/>
    </source>
</evidence>